<reference evidence="2 3" key="1">
    <citation type="submission" date="2017-02" db="EMBL/GenBank/DDBJ databases">
        <title>Whole genome sequencing of Rhodanobacter lindaniclasticus DSM 17932.</title>
        <authorList>
            <person name="Kumar S."/>
            <person name="Patil P."/>
            <person name="Patil P.B."/>
        </authorList>
    </citation>
    <scope>NUCLEOTIDE SEQUENCE [LARGE SCALE GENOMIC DNA]</scope>
    <source>
        <strain evidence="2 3">DSM 17932</strain>
    </source>
</reference>
<gene>
    <name evidence="2" type="ORF">B1991_13620</name>
</gene>
<dbReference type="OrthoDB" id="5957483at2"/>
<dbReference type="EMBL" id="MWIO01000038">
    <property type="protein sequence ID" value="THD06317.1"/>
    <property type="molecule type" value="Genomic_DNA"/>
</dbReference>
<name>A0A4S3KD03_9GAMM</name>
<comment type="caution">
    <text evidence="2">The sequence shown here is derived from an EMBL/GenBank/DDBJ whole genome shotgun (WGS) entry which is preliminary data.</text>
</comment>
<accession>A0A4S3KD03</accession>
<evidence type="ECO:0000313" key="3">
    <source>
        <dbReference type="Proteomes" id="UP000306317"/>
    </source>
</evidence>
<keyword evidence="3" id="KW-1185">Reference proteome</keyword>
<feature type="signal peptide" evidence="1">
    <location>
        <begin position="1"/>
        <end position="18"/>
    </location>
</feature>
<dbReference type="PROSITE" id="PS51257">
    <property type="entry name" value="PROKAR_LIPOPROTEIN"/>
    <property type="match status" value="1"/>
</dbReference>
<sequence length="128" mass="14001">MNRAFGLVWLCVALTACASVRGGDVIEVVSLQRHLDTTRADADICSELTLDRAGVSRYFALAELVDAATFDAEAIIMPCSYRGTLRRAGKLYQWEIFAGGAAYLYDGAATNQRYLCRESCLAALPNLR</sequence>
<evidence type="ECO:0000256" key="1">
    <source>
        <dbReference type="SAM" id="SignalP"/>
    </source>
</evidence>
<feature type="chain" id="PRO_5020623187" evidence="1">
    <location>
        <begin position="19"/>
        <end position="128"/>
    </location>
</feature>
<dbReference type="RefSeq" id="WP_136259225.1">
    <property type="nucleotide sequence ID" value="NZ_MWIO01000038.1"/>
</dbReference>
<evidence type="ECO:0000313" key="2">
    <source>
        <dbReference type="EMBL" id="THD06317.1"/>
    </source>
</evidence>
<keyword evidence="1" id="KW-0732">Signal</keyword>
<proteinExistence type="predicted"/>
<organism evidence="2 3">
    <name type="scientific">Rhodanobacter lindaniclasticus</name>
    <dbReference type="NCBI Taxonomy" id="75310"/>
    <lineage>
        <taxon>Bacteria</taxon>
        <taxon>Pseudomonadati</taxon>
        <taxon>Pseudomonadota</taxon>
        <taxon>Gammaproteobacteria</taxon>
        <taxon>Lysobacterales</taxon>
        <taxon>Rhodanobacteraceae</taxon>
        <taxon>Rhodanobacter</taxon>
    </lineage>
</organism>
<protein>
    <submittedName>
        <fullName evidence="2">Uncharacterized protein</fullName>
    </submittedName>
</protein>
<dbReference type="Proteomes" id="UP000306317">
    <property type="component" value="Unassembled WGS sequence"/>
</dbReference>
<dbReference type="AlphaFoldDB" id="A0A4S3KD03"/>